<sequence>MFGMSVFQSVLERLKAEEDEQGATHEKQAPASIRGFNGGFVGNLAPSGMAGSSAVQRAYFDTASDEMLAPPKPLPKPVMPEHLRRIRPEQIAADLALADNETPLGLADKRRRFAAENHPDCHHPDFRTNATIRMKIANMLIDEAQRRLRLMRQG</sequence>
<dbReference type="PATRIC" id="fig|1612624.7.peg.2878"/>
<evidence type="ECO:0000313" key="2">
    <source>
        <dbReference type="Proteomes" id="UP000093111"/>
    </source>
</evidence>
<dbReference type="AlphaFoldDB" id="A0A1C7NU98"/>
<reference evidence="1 2" key="1">
    <citation type="journal article" date="2016" name="Syst. Appl. Microbiol.">
        <title>Pararhizobium polonicum sp. nov. isolated from tumors on stone fruit rootstocks.</title>
        <authorList>
            <person name="Pulawska J."/>
            <person name="Kuzmanovic N."/>
            <person name="Willems A."/>
            <person name="Pothier J.F."/>
        </authorList>
    </citation>
    <scope>NUCLEOTIDE SEQUENCE [LARGE SCALE GENOMIC DNA]</scope>
    <source>
        <strain evidence="1 2">F5.1</strain>
    </source>
</reference>
<keyword evidence="2" id="KW-1185">Reference proteome</keyword>
<comment type="caution">
    <text evidence="1">The sequence shown here is derived from an EMBL/GenBank/DDBJ whole genome shotgun (WGS) entry which is preliminary data.</text>
</comment>
<organism evidence="1 2">
    <name type="scientific">Pararhizobium polonicum</name>
    <dbReference type="NCBI Taxonomy" id="1612624"/>
    <lineage>
        <taxon>Bacteria</taxon>
        <taxon>Pseudomonadati</taxon>
        <taxon>Pseudomonadota</taxon>
        <taxon>Alphaproteobacteria</taxon>
        <taxon>Hyphomicrobiales</taxon>
        <taxon>Rhizobiaceae</taxon>
        <taxon>Rhizobium/Agrobacterium group</taxon>
        <taxon>Pararhizobium</taxon>
    </lineage>
</organism>
<accession>A0A1C7NU98</accession>
<protein>
    <submittedName>
        <fullName evidence="1">Uncharacterized protein</fullName>
    </submittedName>
</protein>
<dbReference type="EMBL" id="LGLV01000019">
    <property type="protein sequence ID" value="OBZ92608.1"/>
    <property type="molecule type" value="Genomic_DNA"/>
</dbReference>
<dbReference type="Proteomes" id="UP000093111">
    <property type="component" value="Unassembled WGS sequence"/>
</dbReference>
<dbReference type="RefSeq" id="WP_068958294.1">
    <property type="nucleotide sequence ID" value="NZ_LGLV01000019.1"/>
</dbReference>
<proteinExistence type="predicted"/>
<evidence type="ECO:0000313" key="1">
    <source>
        <dbReference type="EMBL" id="OBZ92608.1"/>
    </source>
</evidence>
<name>A0A1C7NU98_9HYPH</name>
<gene>
    <name evidence="1" type="ORF">ADU59_25810</name>
</gene>
<dbReference type="OrthoDB" id="7932606at2"/>